<gene>
    <name evidence="1" type="ORF">pdam_00015512</name>
</gene>
<dbReference type="Proteomes" id="UP000275408">
    <property type="component" value="Unassembled WGS sequence"/>
</dbReference>
<dbReference type="AlphaFoldDB" id="A0A3M6UPY2"/>
<proteinExistence type="predicted"/>
<organism evidence="1 2">
    <name type="scientific">Pocillopora damicornis</name>
    <name type="common">Cauliflower coral</name>
    <name type="synonym">Millepora damicornis</name>
    <dbReference type="NCBI Taxonomy" id="46731"/>
    <lineage>
        <taxon>Eukaryota</taxon>
        <taxon>Metazoa</taxon>
        <taxon>Cnidaria</taxon>
        <taxon>Anthozoa</taxon>
        <taxon>Hexacorallia</taxon>
        <taxon>Scleractinia</taxon>
        <taxon>Astrocoeniina</taxon>
        <taxon>Pocilloporidae</taxon>
        <taxon>Pocillopora</taxon>
    </lineage>
</organism>
<dbReference type="EMBL" id="RCHS01001014">
    <property type="protein sequence ID" value="RMX55753.1"/>
    <property type="molecule type" value="Genomic_DNA"/>
</dbReference>
<accession>A0A3M6UPY2</accession>
<reference evidence="1 2" key="1">
    <citation type="journal article" date="2018" name="Sci. Rep.">
        <title>Comparative analysis of the Pocillopora damicornis genome highlights role of immune system in coral evolution.</title>
        <authorList>
            <person name="Cunning R."/>
            <person name="Bay R.A."/>
            <person name="Gillette P."/>
            <person name="Baker A.C."/>
            <person name="Traylor-Knowles N."/>
        </authorList>
    </citation>
    <scope>NUCLEOTIDE SEQUENCE [LARGE SCALE GENOMIC DNA]</scope>
    <source>
        <strain evidence="1">RSMAS</strain>
        <tissue evidence="1">Whole animal</tissue>
    </source>
</reference>
<evidence type="ECO:0000313" key="2">
    <source>
        <dbReference type="Proteomes" id="UP000275408"/>
    </source>
</evidence>
<evidence type="ECO:0000313" key="1">
    <source>
        <dbReference type="EMBL" id="RMX55753.1"/>
    </source>
</evidence>
<protein>
    <submittedName>
        <fullName evidence="1">Uncharacterized protein</fullName>
    </submittedName>
</protein>
<sequence>MAWSKYDSMFSLSLRFQHWENKQLLGYAFKSGFVSSSLLSCSQQCLRNQWCSSTSFKSSSSKTDDEGTRELKKHLVFVVNKNSNFDDRTEFTFSMLLLGISVLHNDI</sequence>
<name>A0A3M6UPY2_POCDA</name>
<comment type="caution">
    <text evidence="1">The sequence shown here is derived from an EMBL/GenBank/DDBJ whole genome shotgun (WGS) entry which is preliminary data.</text>
</comment>
<keyword evidence="2" id="KW-1185">Reference proteome</keyword>